<dbReference type="Proteomes" id="UP000184147">
    <property type="component" value="Unassembled WGS sequence"/>
</dbReference>
<evidence type="ECO:0000313" key="2">
    <source>
        <dbReference type="EMBL" id="SHF52848.1"/>
    </source>
</evidence>
<protein>
    <submittedName>
        <fullName evidence="2">Uncharacterized protein</fullName>
    </submittedName>
</protein>
<proteinExistence type="predicted"/>
<keyword evidence="3" id="KW-1185">Reference proteome</keyword>
<evidence type="ECO:0000256" key="1">
    <source>
        <dbReference type="SAM" id="Phobius"/>
    </source>
</evidence>
<dbReference type="OrthoDB" id="9844732at2"/>
<dbReference type="RefSeq" id="WP_073363870.1">
    <property type="nucleotide sequence ID" value="NZ_FQVQ01000011.1"/>
</dbReference>
<name>A0A1M5CDM6_9FLAO</name>
<keyword evidence="1" id="KW-1133">Transmembrane helix</keyword>
<organism evidence="2 3">
    <name type="scientific">Flavobacterium fontis</name>
    <dbReference type="NCBI Taxonomy" id="1124188"/>
    <lineage>
        <taxon>Bacteria</taxon>
        <taxon>Pseudomonadati</taxon>
        <taxon>Bacteroidota</taxon>
        <taxon>Flavobacteriia</taxon>
        <taxon>Flavobacteriales</taxon>
        <taxon>Flavobacteriaceae</taxon>
        <taxon>Flavobacterium</taxon>
    </lineage>
</organism>
<sequence>MDKQSIFFSILAVIIATIILFVGLSYYTRSRKMQIVDEMQLNKSYLIWLLGIILPFFVYCGASVQASETTIETIIHAKEINDTFFQILYRLVIYFGLAIVLAVSSNYLIFKLFGIIIGGRSLIVELENSNTSLFLVLMLINLFFSFSIINPFKDLLNWYLPQIATNFIY</sequence>
<dbReference type="EMBL" id="FQVQ01000011">
    <property type="protein sequence ID" value="SHF52848.1"/>
    <property type="molecule type" value="Genomic_DNA"/>
</dbReference>
<dbReference type="AlphaFoldDB" id="A0A1M5CDM6"/>
<feature type="transmembrane region" description="Helical" evidence="1">
    <location>
        <begin position="6"/>
        <end position="24"/>
    </location>
</feature>
<keyword evidence="1" id="KW-0812">Transmembrane</keyword>
<feature type="transmembrane region" description="Helical" evidence="1">
    <location>
        <begin position="87"/>
        <end position="110"/>
    </location>
</feature>
<keyword evidence="1" id="KW-0472">Membrane</keyword>
<gene>
    <name evidence="2" type="ORF">SAMN05444377_11185</name>
</gene>
<feature type="transmembrane region" description="Helical" evidence="1">
    <location>
        <begin position="45"/>
        <end position="67"/>
    </location>
</feature>
<evidence type="ECO:0000313" key="3">
    <source>
        <dbReference type="Proteomes" id="UP000184147"/>
    </source>
</evidence>
<reference evidence="2 3" key="1">
    <citation type="submission" date="2016-11" db="EMBL/GenBank/DDBJ databases">
        <authorList>
            <person name="Jaros S."/>
            <person name="Januszkiewicz K."/>
            <person name="Wedrychowicz H."/>
        </authorList>
    </citation>
    <scope>NUCLEOTIDE SEQUENCE [LARGE SCALE GENOMIC DNA]</scope>
    <source>
        <strain evidence="2 3">DSM 25660</strain>
    </source>
</reference>
<dbReference type="STRING" id="1124188.SAMN05444377_11185"/>
<accession>A0A1M5CDM6</accession>
<feature type="transmembrane region" description="Helical" evidence="1">
    <location>
        <begin position="131"/>
        <end position="149"/>
    </location>
</feature>